<dbReference type="EMBL" id="VATY01000002">
    <property type="protein sequence ID" value="TMM57195.1"/>
    <property type="molecule type" value="Genomic_DNA"/>
</dbReference>
<accession>A0A5S3QI28</accession>
<dbReference type="InterPro" id="IPR054233">
    <property type="entry name" value="DUF6958"/>
</dbReference>
<evidence type="ECO:0000313" key="1">
    <source>
        <dbReference type="EMBL" id="TMM57195.1"/>
    </source>
</evidence>
<dbReference type="OrthoDB" id="2453136at2"/>
<sequence length="95" mass="11072">MSDNERIMTLHPQGKTGVNILKRRYEIIKEFILKTIKEHGELTYQNLNKLAVQKLKKTFDGKIGWYVVSVKLDLEARNLIERIPNTSPHKLRLAS</sequence>
<dbReference type="Pfam" id="PF22278">
    <property type="entry name" value="DUF6958"/>
    <property type="match status" value="1"/>
</dbReference>
<proteinExistence type="predicted"/>
<dbReference type="RefSeq" id="WP_138658177.1">
    <property type="nucleotide sequence ID" value="NZ_VATY01000002.1"/>
</dbReference>
<comment type="caution">
    <text evidence="1">The sequence shown here is derived from an EMBL/GenBank/DDBJ whole genome shotgun (WGS) entry which is preliminary data.</text>
</comment>
<protein>
    <submittedName>
        <fullName evidence="1">Uncharacterized protein</fullName>
    </submittedName>
</protein>
<organism evidence="1 2">
    <name type="scientific">Maribacter algarum</name>
    <name type="common">ex Zhang et al. 2020</name>
    <dbReference type="NCBI Taxonomy" id="2578118"/>
    <lineage>
        <taxon>Bacteria</taxon>
        <taxon>Pseudomonadati</taxon>
        <taxon>Bacteroidota</taxon>
        <taxon>Flavobacteriia</taxon>
        <taxon>Flavobacteriales</taxon>
        <taxon>Flavobacteriaceae</taxon>
        <taxon>Maribacter</taxon>
    </lineage>
</organism>
<dbReference type="Proteomes" id="UP000310314">
    <property type="component" value="Unassembled WGS sequence"/>
</dbReference>
<keyword evidence="2" id="KW-1185">Reference proteome</keyword>
<dbReference type="AlphaFoldDB" id="A0A5S3QI28"/>
<evidence type="ECO:0000313" key="2">
    <source>
        <dbReference type="Proteomes" id="UP000310314"/>
    </source>
</evidence>
<name>A0A5S3QI28_9FLAO</name>
<gene>
    <name evidence="1" type="ORF">FEE95_11945</name>
</gene>
<reference evidence="1 2" key="1">
    <citation type="submission" date="2019-05" db="EMBL/GenBank/DDBJ databases">
        <authorList>
            <person name="Zhang J.-Y."/>
            <person name="Feg X."/>
            <person name="Du Z.-J."/>
        </authorList>
    </citation>
    <scope>NUCLEOTIDE SEQUENCE [LARGE SCALE GENOMIC DNA]</scope>
    <source>
        <strain evidence="1 2">RZ26</strain>
    </source>
</reference>